<protein>
    <submittedName>
        <fullName evidence="2">Uncharacterized protein</fullName>
    </submittedName>
</protein>
<feature type="compositionally biased region" description="Basic and acidic residues" evidence="1">
    <location>
        <begin position="21"/>
        <end position="44"/>
    </location>
</feature>
<keyword evidence="3" id="KW-1185">Reference proteome</keyword>
<feature type="compositionally biased region" description="Acidic residues" evidence="1">
    <location>
        <begin position="45"/>
        <end position="54"/>
    </location>
</feature>
<gene>
    <name evidence="2" type="ORF">H0235_006849</name>
</gene>
<dbReference type="EMBL" id="JACSDY010000005">
    <property type="protein sequence ID" value="KAF7427155.1"/>
    <property type="molecule type" value="Genomic_DNA"/>
</dbReference>
<organism evidence="2 3">
    <name type="scientific">Vespula pensylvanica</name>
    <name type="common">Western yellow jacket</name>
    <name type="synonym">Wasp</name>
    <dbReference type="NCBI Taxonomy" id="30213"/>
    <lineage>
        <taxon>Eukaryota</taxon>
        <taxon>Metazoa</taxon>
        <taxon>Ecdysozoa</taxon>
        <taxon>Arthropoda</taxon>
        <taxon>Hexapoda</taxon>
        <taxon>Insecta</taxon>
        <taxon>Pterygota</taxon>
        <taxon>Neoptera</taxon>
        <taxon>Endopterygota</taxon>
        <taxon>Hymenoptera</taxon>
        <taxon>Apocrita</taxon>
        <taxon>Aculeata</taxon>
        <taxon>Vespoidea</taxon>
        <taxon>Vespidae</taxon>
        <taxon>Vespinae</taxon>
        <taxon>Vespula</taxon>
    </lineage>
</organism>
<sequence>MTWVNSFRGRSEGSGTTIKRIPHDWEHSNQKSGLEAKRRAKPEDGDGDETEEGQTSDRIVSGTIRKTGV</sequence>
<dbReference type="AlphaFoldDB" id="A0A834P3J1"/>
<proteinExistence type="predicted"/>
<accession>A0A834P3J1</accession>
<feature type="region of interest" description="Disordered" evidence="1">
    <location>
        <begin position="1"/>
        <end position="69"/>
    </location>
</feature>
<name>A0A834P3J1_VESPE</name>
<evidence type="ECO:0000313" key="2">
    <source>
        <dbReference type="EMBL" id="KAF7427155.1"/>
    </source>
</evidence>
<comment type="caution">
    <text evidence="2">The sequence shown here is derived from an EMBL/GenBank/DDBJ whole genome shotgun (WGS) entry which is preliminary data.</text>
</comment>
<reference evidence="2" key="1">
    <citation type="journal article" date="2020" name="G3 (Bethesda)">
        <title>High-Quality Assemblies for Three Invasive Social Wasps from the &lt;i&gt;Vespula&lt;/i&gt; Genus.</title>
        <authorList>
            <person name="Harrop T.W.R."/>
            <person name="Guhlin J."/>
            <person name="McLaughlin G.M."/>
            <person name="Permina E."/>
            <person name="Stockwell P."/>
            <person name="Gilligan J."/>
            <person name="Le Lec M.F."/>
            <person name="Gruber M.A.M."/>
            <person name="Quinn O."/>
            <person name="Lovegrove M."/>
            <person name="Duncan E.J."/>
            <person name="Remnant E.J."/>
            <person name="Van Eeckhoven J."/>
            <person name="Graham B."/>
            <person name="Knapp R.A."/>
            <person name="Langford K.W."/>
            <person name="Kronenberg Z."/>
            <person name="Press M.O."/>
            <person name="Eacker S.M."/>
            <person name="Wilson-Rankin E.E."/>
            <person name="Purcell J."/>
            <person name="Lester P.J."/>
            <person name="Dearden P.K."/>
        </authorList>
    </citation>
    <scope>NUCLEOTIDE SEQUENCE</scope>
    <source>
        <strain evidence="2">Volc-1</strain>
    </source>
</reference>
<dbReference type="Proteomes" id="UP000600918">
    <property type="component" value="Unassembled WGS sequence"/>
</dbReference>
<evidence type="ECO:0000313" key="3">
    <source>
        <dbReference type="Proteomes" id="UP000600918"/>
    </source>
</evidence>
<evidence type="ECO:0000256" key="1">
    <source>
        <dbReference type="SAM" id="MobiDB-lite"/>
    </source>
</evidence>